<organism evidence="4 5">
    <name type="scientific">Dongia sedimenti</name>
    <dbReference type="NCBI Taxonomy" id="3064282"/>
    <lineage>
        <taxon>Bacteria</taxon>
        <taxon>Pseudomonadati</taxon>
        <taxon>Pseudomonadota</taxon>
        <taxon>Alphaproteobacteria</taxon>
        <taxon>Rhodospirillales</taxon>
        <taxon>Dongiaceae</taxon>
        <taxon>Dongia</taxon>
    </lineage>
</organism>
<evidence type="ECO:0000313" key="5">
    <source>
        <dbReference type="Proteomes" id="UP001230156"/>
    </source>
</evidence>
<reference evidence="5" key="1">
    <citation type="submission" date="2023-08" db="EMBL/GenBank/DDBJ databases">
        <title>Rhodospirillaceae gen. nov., a novel taxon isolated from the Yangtze River Yuezi River estuary sludge.</title>
        <authorList>
            <person name="Ruan L."/>
        </authorList>
    </citation>
    <scope>NUCLEOTIDE SEQUENCE [LARGE SCALE GENOMIC DNA]</scope>
    <source>
        <strain evidence="5">R-7</strain>
    </source>
</reference>
<dbReference type="PANTHER" id="PTHR35936:SF17">
    <property type="entry name" value="ARGININE-BINDING EXTRACELLULAR PROTEIN ARTP"/>
    <property type="match status" value="1"/>
</dbReference>
<dbReference type="SUPFAM" id="SSF53850">
    <property type="entry name" value="Periplasmic binding protein-like II"/>
    <property type="match status" value="1"/>
</dbReference>
<evidence type="ECO:0000256" key="1">
    <source>
        <dbReference type="ARBA" id="ARBA00022729"/>
    </source>
</evidence>
<dbReference type="CDD" id="cd13530">
    <property type="entry name" value="PBP2_peptides_like"/>
    <property type="match status" value="1"/>
</dbReference>
<protein>
    <submittedName>
        <fullName evidence="4">ABC transporter substrate-binding protein</fullName>
    </submittedName>
</protein>
<sequence>MMKMISRRVLLGMTLGLTAVVTLATGMAGLAKADTLDDIKKTGTIKVGVGVMGLKPWVWQNEDGSYGGMEFEMLQKMLPHLGVAKFEYVPVEWDALIPGLKAKRFDIIFSGMTVTEERRQGSGIEFSRPYYFESDRIAVLEDSPYQKPEDLKGKIIGTTVGTVEEMQANKMVSQGWGGSVKAFDDFAAPFMALQNKQVDAVVADFTSLGEQKKVTPNIRAIGEPMSLEPKPEWKEKQAAAGYKFGGAGIGVRKEDAALLAAVNKALDAMDEAGERQKILEGYGLWDESLSREAMMGK</sequence>
<dbReference type="SMART" id="SM00062">
    <property type="entry name" value="PBPb"/>
    <property type="match status" value="1"/>
</dbReference>
<dbReference type="InterPro" id="IPR001638">
    <property type="entry name" value="Solute-binding_3/MltF_N"/>
</dbReference>
<comment type="caution">
    <text evidence="4">The sequence shown here is derived from an EMBL/GenBank/DDBJ whole genome shotgun (WGS) entry which is preliminary data.</text>
</comment>
<keyword evidence="1 2" id="KW-0732">Signal</keyword>
<dbReference type="EMBL" id="JAUYVI010000009">
    <property type="protein sequence ID" value="MDQ7251128.1"/>
    <property type="molecule type" value="Genomic_DNA"/>
</dbReference>
<feature type="chain" id="PRO_5045763183" evidence="2">
    <location>
        <begin position="34"/>
        <end position="297"/>
    </location>
</feature>
<dbReference type="RefSeq" id="WP_379961193.1">
    <property type="nucleotide sequence ID" value="NZ_JAUYVI010000009.1"/>
</dbReference>
<dbReference type="Pfam" id="PF00497">
    <property type="entry name" value="SBP_bac_3"/>
    <property type="match status" value="1"/>
</dbReference>
<evidence type="ECO:0000256" key="2">
    <source>
        <dbReference type="SAM" id="SignalP"/>
    </source>
</evidence>
<proteinExistence type="predicted"/>
<accession>A0ABU0YWT0</accession>
<dbReference type="Proteomes" id="UP001230156">
    <property type="component" value="Unassembled WGS sequence"/>
</dbReference>
<evidence type="ECO:0000259" key="3">
    <source>
        <dbReference type="SMART" id="SM00062"/>
    </source>
</evidence>
<feature type="signal peptide" evidence="2">
    <location>
        <begin position="1"/>
        <end position="33"/>
    </location>
</feature>
<dbReference type="Gene3D" id="3.40.190.10">
    <property type="entry name" value="Periplasmic binding protein-like II"/>
    <property type="match status" value="2"/>
</dbReference>
<dbReference type="InterPro" id="IPR006311">
    <property type="entry name" value="TAT_signal"/>
</dbReference>
<dbReference type="PROSITE" id="PS51318">
    <property type="entry name" value="TAT"/>
    <property type="match status" value="1"/>
</dbReference>
<feature type="domain" description="Solute-binding protein family 3/N-terminal" evidence="3">
    <location>
        <begin position="46"/>
        <end position="286"/>
    </location>
</feature>
<keyword evidence="5" id="KW-1185">Reference proteome</keyword>
<gene>
    <name evidence="4" type="ORF">Q8A70_25805</name>
</gene>
<name>A0ABU0YWT0_9PROT</name>
<dbReference type="PANTHER" id="PTHR35936">
    <property type="entry name" value="MEMBRANE-BOUND LYTIC MUREIN TRANSGLYCOSYLASE F"/>
    <property type="match status" value="1"/>
</dbReference>
<evidence type="ECO:0000313" key="4">
    <source>
        <dbReference type="EMBL" id="MDQ7251128.1"/>
    </source>
</evidence>